<name>A0A110B4R7_HALHR</name>
<dbReference type="AlphaFoldDB" id="A0A110B4R7"/>
<accession>A0A110B4R7</accession>
<organism evidence="1 2">
    <name type="scientific">Halorhodospira halochloris</name>
    <name type="common">Ectothiorhodospira halochloris</name>
    <dbReference type="NCBI Taxonomy" id="1052"/>
    <lineage>
        <taxon>Bacteria</taxon>
        <taxon>Pseudomonadati</taxon>
        <taxon>Pseudomonadota</taxon>
        <taxon>Gammaproteobacteria</taxon>
        <taxon>Chromatiales</taxon>
        <taxon>Ectothiorhodospiraceae</taxon>
        <taxon>Halorhodospira</taxon>
    </lineage>
</organism>
<proteinExistence type="predicted"/>
<sequence>MRGRAAAINMPTWEALHAWLAPRDPTGVYRLMLDLMLLLGLREREVASRVPNVRYRVTVDGDPRTPWEGLVSGVVWLWAWLQDAPPR</sequence>
<evidence type="ECO:0000313" key="1">
    <source>
        <dbReference type="EMBL" id="BAU57072.2"/>
    </source>
</evidence>
<protein>
    <submittedName>
        <fullName evidence="1">Uncharacterized protein</fullName>
    </submittedName>
</protein>
<evidence type="ECO:0000313" key="2">
    <source>
        <dbReference type="Proteomes" id="UP000218890"/>
    </source>
</evidence>
<dbReference type="RefSeq" id="WP_096407662.1">
    <property type="nucleotide sequence ID" value="NZ_AP017372.2"/>
</dbReference>
<reference evidence="1" key="1">
    <citation type="submission" date="2016-02" db="EMBL/GenBank/DDBJ databases">
        <title>Halorhodospira halochloris DSM-1059 complete genome, version 2.</title>
        <authorList>
            <person name="Tsukatani Y."/>
        </authorList>
    </citation>
    <scope>NUCLEOTIDE SEQUENCE</scope>
    <source>
        <strain evidence="1">DSM 1059</strain>
    </source>
</reference>
<dbReference type="KEGG" id="hhk:HH1059_03990"/>
<gene>
    <name evidence="1" type="ORF">HH1059_03990</name>
</gene>
<dbReference type="EMBL" id="AP017372">
    <property type="protein sequence ID" value="BAU57072.2"/>
    <property type="molecule type" value="Genomic_DNA"/>
</dbReference>
<dbReference type="Proteomes" id="UP000218890">
    <property type="component" value="Chromosome"/>
</dbReference>
<keyword evidence="2" id="KW-1185">Reference proteome</keyword>